<reference evidence="4 5" key="1">
    <citation type="journal article" date="2019" name="PLoS ONE">
        <title>Comparative genome analysis indicates high evolutionary potential of pathogenicity genes in Colletotrichum tanaceti.</title>
        <authorList>
            <person name="Lelwala R.V."/>
            <person name="Korhonen P.K."/>
            <person name="Young N.D."/>
            <person name="Scott J.B."/>
            <person name="Ades P.A."/>
            <person name="Gasser R.B."/>
            <person name="Taylor P.W.J."/>
        </authorList>
    </citation>
    <scope>NUCLEOTIDE SEQUENCE [LARGE SCALE GENOMIC DNA]</scope>
    <source>
        <strain evidence="4">BRIP57314</strain>
    </source>
</reference>
<dbReference type="STRING" id="1306861.A0A4U6XAK6"/>
<dbReference type="EMBL" id="PJEX01000250">
    <property type="protein sequence ID" value="TKW52263.1"/>
    <property type="molecule type" value="Genomic_DNA"/>
</dbReference>
<dbReference type="GO" id="GO:0048038">
    <property type="term" value="F:quinone binding"/>
    <property type="evidence" value="ECO:0007669"/>
    <property type="project" value="TreeGrafter"/>
</dbReference>
<dbReference type="Pfam" id="PF13561">
    <property type="entry name" value="adh_short_C2"/>
    <property type="match status" value="1"/>
</dbReference>
<keyword evidence="3" id="KW-0560">Oxidoreductase</keyword>
<evidence type="ECO:0000256" key="1">
    <source>
        <dbReference type="ARBA" id="ARBA00006484"/>
    </source>
</evidence>
<dbReference type="AlphaFoldDB" id="A0A4U6XAK6"/>
<comment type="caution">
    <text evidence="4">The sequence shown here is derived from an EMBL/GenBank/DDBJ whole genome shotgun (WGS) entry which is preliminary data.</text>
</comment>
<dbReference type="OrthoDB" id="5840532at2759"/>
<dbReference type="InterPro" id="IPR002347">
    <property type="entry name" value="SDR_fam"/>
</dbReference>
<dbReference type="Gene3D" id="3.40.50.720">
    <property type="entry name" value="NAD(P)-binding Rossmann-like Domain"/>
    <property type="match status" value="1"/>
</dbReference>
<evidence type="ECO:0000313" key="4">
    <source>
        <dbReference type="EMBL" id="TKW52263.1"/>
    </source>
</evidence>
<evidence type="ECO:0000256" key="2">
    <source>
        <dbReference type="ARBA" id="ARBA00022857"/>
    </source>
</evidence>
<dbReference type="PRINTS" id="PR00081">
    <property type="entry name" value="GDHRDH"/>
</dbReference>
<keyword evidence="2" id="KW-0521">NADP</keyword>
<dbReference type="PANTHER" id="PTHR42760">
    <property type="entry name" value="SHORT-CHAIN DEHYDROGENASES/REDUCTASES FAMILY MEMBER"/>
    <property type="match status" value="1"/>
</dbReference>
<dbReference type="FunFam" id="3.40.50.720:FF:000084">
    <property type="entry name" value="Short-chain dehydrogenase reductase"/>
    <property type="match status" value="1"/>
</dbReference>
<dbReference type="PANTHER" id="PTHR42760:SF133">
    <property type="entry name" value="3-OXOACYL-[ACYL-CARRIER-PROTEIN] REDUCTASE"/>
    <property type="match status" value="1"/>
</dbReference>
<dbReference type="SUPFAM" id="SSF51735">
    <property type="entry name" value="NAD(P)-binding Rossmann-fold domains"/>
    <property type="match status" value="1"/>
</dbReference>
<proteinExistence type="inferred from homology"/>
<gene>
    <name evidence="4" type="primary">fabG</name>
    <name evidence="4" type="ORF">CTA1_10990</name>
</gene>
<organism evidence="4 5">
    <name type="scientific">Colletotrichum tanaceti</name>
    <dbReference type="NCBI Taxonomy" id="1306861"/>
    <lineage>
        <taxon>Eukaryota</taxon>
        <taxon>Fungi</taxon>
        <taxon>Dikarya</taxon>
        <taxon>Ascomycota</taxon>
        <taxon>Pezizomycotina</taxon>
        <taxon>Sordariomycetes</taxon>
        <taxon>Hypocreomycetidae</taxon>
        <taxon>Glomerellales</taxon>
        <taxon>Glomerellaceae</taxon>
        <taxon>Colletotrichum</taxon>
        <taxon>Colletotrichum destructivum species complex</taxon>
    </lineage>
</organism>
<keyword evidence="5" id="KW-1185">Reference proteome</keyword>
<accession>A0A4U6XAK6</accession>
<dbReference type="PROSITE" id="PS00061">
    <property type="entry name" value="ADH_SHORT"/>
    <property type="match status" value="1"/>
</dbReference>
<sequence>MARFTSKIALVTSCASGSGAAIVRRLASEGATVIAADKAGHEALAAELGASVIPRYLDAASEDSIRDLEAYVRAAHGRLDILVNNTGMGGPRCPILDVTPADADEVFRYNIYGAFLILQLALRLMTEQQQPAGGSIVLTASIAGLVGTPHSAPYSISKGAVIAMTKAAAVEYAKDGIRVNAVAPGPTVVPMVERLGATVTSGFRARIPQGRLAEPREVAGVVAFLADGDDAGHVTGQVWCVDGGWTAS</sequence>
<dbReference type="GO" id="GO:0016616">
    <property type="term" value="F:oxidoreductase activity, acting on the CH-OH group of donors, NAD or NADP as acceptor"/>
    <property type="evidence" value="ECO:0007669"/>
    <property type="project" value="TreeGrafter"/>
</dbReference>
<dbReference type="InterPro" id="IPR020904">
    <property type="entry name" value="Sc_DH/Rdtase_CS"/>
</dbReference>
<name>A0A4U6XAK6_9PEZI</name>
<dbReference type="Proteomes" id="UP000310108">
    <property type="component" value="Unassembled WGS sequence"/>
</dbReference>
<dbReference type="PRINTS" id="PR00080">
    <property type="entry name" value="SDRFAMILY"/>
</dbReference>
<dbReference type="InterPro" id="IPR036291">
    <property type="entry name" value="NAD(P)-bd_dom_sf"/>
</dbReference>
<dbReference type="CDD" id="cd05233">
    <property type="entry name" value="SDR_c"/>
    <property type="match status" value="1"/>
</dbReference>
<protein>
    <submittedName>
        <fullName evidence="4">3-oxoacyl-[acyl-carrier-protein] reductase FabG</fullName>
    </submittedName>
</protein>
<comment type="similarity">
    <text evidence="1">Belongs to the short-chain dehydrogenases/reductases (SDR) family.</text>
</comment>
<evidence type="ECO:0000256" key="3">
    <source>
        <dbReference type="ARBA" id="ARBA00023002"/>
    </source>
</evidence>
<dbReference type="GO" id="GO:0006633">
    <property type="term" value="P:fatty acid biosynthetic process"/>
    <property type="evidence" value="ECO:0007669"/>
    <property type="project" value="TreeGrafter"/>
</dbReference>
<evidence type="ECO:0000313" key="5">
    <source>
        <dbReference type="Proteomes" id="UP000310108"/>
    </source>
</evidence>